<dbReference type="GO" id="GO:0016758">
    <property type="term" value="F:hexosyltransferase activity"/>
    <property type="evidence" value="ECO:0007669"/>
    <property type="project" value="InterPro"/>
</dbReference>
<organism evidence="4 5">
    <name type="scientific">Actinokineospora auranticolor</name>
    <dbReference type="NCBI Taxonomy" id="155976"/>
    <lineage>
        <taxon>Bacteria</taxon>
        <taxon>Bacillati</taxon>
        <taxon>Actinomycetota</taxon>
        <taxon>Actinomycetes</taxon>
        <taxon>Pseudonocardiales</taxon>
        <taxon>Pseudonocardiaceae</taxon>
        <taxon>Actinokineospora</taxon>
    </lineage>
</organism>
<dbReference type="GO" id="GO:0008194">
    <property type="term" value="F:UDP-glycosyltransferase activity"/>
    <property type="evidence" value="ECO:0007669"/>
    <property type="project" value="InterPro"/>
</dbReference>
<dbReference type="InterPro" id="IPR002213">
    <property type="entry name" value="UDP_glucos_trans"/>
</dbReference>
<name>A0A2S6GTH5_9PSEU</name>
<dbReference type="EMBL" id="PTIX01000005">
    <property type="protein sequence ID" value="PPK68496.1"/>
    <property type="molecule type" value="Genomic_DNA"/>
</dbReference>
<proteinExistence type="inferred from homology"/>
<evidence type="ECO:0000256" key="1">
    <source>
        <dbReference type="ARBA" id="ARBA00009995"/>
    </source>
</evidence>
<dbReference type="GO" id="GO:0017000">
    <property type="term" value="P:antibiotic biosynthetic process"/>
    <property type="evidence" value="ECO:0007669"/>
    <property type="project" value="UniProtKB-ARBA"/>
</dbReference>
<evidence type="ECO:0000259" key="3">
    <source>
        <dbReference type="Pfam" id="PF06722"/>
    </source>
</evidence>
<dbReference type="AlphaFoldDB" id="A0A2S6GTH5"/>
<dbReference type="NCBIfam" id="TIGR01426">
    <property type="entry name" value="MGT"/>
    <property type="match status" value="1"/>
</dbReference>
<sequence>MHAAFFTFPLHGHVNPTLGVVAELVRRGHRVTFATTPEFADAVKAAGAEPLLYDNVMPKSLDLVIKPPGEVSSEEFHRSIRTITEEGFAPLAQAHDALADDHPDVVLHDLTAFHTGRLLALKWGVPAIRLCTTIAFTDEFNPYLRFLGQHPDIDPTHPAITGEREAVVQALESHGVDLTPEEFRADTSTLRRSLVFLPRELQVGADHFDDDFAFVGPCLTDRAFEDDWKPRQGTDPLVVVAFGTFGYTSQRRLFTECVREFADRPWRVVLVVGNQVDPADLEPLPANVEVRRWVPQLALLAETDVFVSHAGMGSVTEALWTGTPVVLLPQLTEQDLVAEQVTGLGLGRVVPRDNLGAKPVGEAVAELLAALQDGDLPARLTTMREAMRTAGGARRAVDVIEDVIA</sequence>
<dbReference type="Pfam" id="PF06722">
    <property type="entry name" value="EryCIII-like_C"/>
    <property type="match status" value="1"/>
</dbReference>
<comment type="caution">
    <text evidence="4">The sequence shown here is derived from an EMBL/GenBank/DDBJ whole genome shotgun (WGS) entry which is preliminary data.</text>
</comment>
<accession>A0A2S6GTH5</accession>
<dbReference type="PANTHER" id="PTHR48050:SF13">
    <property type="entry name" value="STEROL 3-BETA-GLUCOSYLTRANSFERASE UGT80A2"/>
    <property type="match status" value="1"/>
</dbReference>
<gene>
    <name evidence="4" type="ORF">CLV40_105225</name>
</gene>
<dbReference type="CDD" id="cd03784">
    <property type="entry name" value="GT1_Gtf-like"/>
    <property type="match status" value="1"/>
</dbReference>
<feature type="domain" description="Erythromycin biosynthesis protein CIII-like C-terminal" evidence="3">
    <location>
        <begin position="277"/>
        <end position="369"/>
    </location>
</feature>
<dbReference type="InterPro" id="IPR010610">
    <property type="entry name" value="EryCIII-like_C"/>
</dbReference>
<dbReference type="FunFam" id="3.40.50.2000:FF:000072">
    <property type="entry name" value="Glycosyl transferase"/>
    <property type="match status" value="1"/>
</dbReference>
<evidence type="ECO:0000313" key="5">
    <source>
        <dbReference type="Proteomes" id="UP000239203"/>
    </source>
</evidence>
<evidence type="ECO:0000313" key="4">
    <source>
        <dbReference type="EMBL" id="PPK68496.1"/>
    </source>
</evidence>
<comment type="similarity">
    <text evidence="1">Belongs to the UDP-glycosyltransferase family.</text>
</comment>
<dbReference type="InterPro" id="IPR050426">
    <property type="entry name" value="Glycosyltransferase_28"/>
</dbReference>
<dbReference type="InterPro" id="IPR035595">
    <property type="entry name" value="UDP_glycos_trans_CS"/>
</dbReference>
<keyword evidence="5" id="KW-1185">Reference proteome</keyword>
<evidence type="ECO:0000256" key="2">
    <source>
        <dbReference type="ARBA" id="ARBA00022679"/>
    </source>
</evidence>
<protein>
    <submittedName>
        <fullName evidence="4">MGT family glycosyltransferase</fullName>
    </submittedName>
</protein>
<dbReference type="InterPro" id="IPR006326">
    <property type="entry name" value="UDPGT_MGT-like"/>
</dbReference>
<dbReference type="Gene3D" id="3.40.50.2000">
    <property type="entry name" value="Glycogen Phosphorylase B"/>
    <property type="match status" value="2"/>
</dbReference>
<dbReference type="PROSITE" id="PS00375">
    <property type="entry name" value="UDPGT"/>
    <property type="match status" value="1"/>
</dbReference>
<dbReference type="SUPFAM" id="SSF53756">
    <property type="entry name" value="UDP-Glycosyltransferase/glycogen phosphorylase"/>
    <property type="match status" value="1"/>
</dbReference>
<dbReference type="PANTHER" id="PTHR48050">
    <property type="entry name" value="STEROL 3-BETA-GLUCOSYLTRANSFERASE"/>
    <property type="match status" value="1"/>
</dbReference>
<reference evidence="4 5" key="1">
    <citation type="submission" date="2018-02" db="EMBL/GenBank/DDBJ databases">
        <title>Genomic Encyclopedia of Archaeal and Bacterial Type Strains, Phase II (KMG-II): from individual species to whole genera.</title>
        <authorList>
            <person name="Goeker M."/>
        </authorList>
    </citation>
    <scope>NUCLEOTIDE SEQUENCE [LARGE SCALE GENOMIC DNA]</scope>
    <source>
        <strain evidence="4 5">YU 961-1</strain>
    </source>
</reference>
<dbReference type="Proteomes" id="UP000239203">
    <property type="component" value="Unassembled WGS sequence"/>
</dbReference>
<keyword evidence="2 4" id="KW-0808">Transferase</keyword>